<dbReference type="OrthoDB" id="2451685at2"/>
<comment type="caution">
    <text evidence="2">The sequence shown here is derived from an EMBL/GenBank/DDBJ whole genome shotgun (WGS) entry which is preliminary data.</text>
</comment>
<dbReference type="RefSeq" id="WP_034749462.1">
    <property type="nucleotide sequence ID" value="NZ_BAUT01000063.1"/>
</dbReference>
<keyword evidence="1" id="KW-0472">Membrane</keyword>
<dbReference type="AlphaFoldDB" id="W4Q6R4"/>
<sequence>MVDFVSGNEEIFIIIYCLILLWVNISYLIDYKKIQKELREISSEDEIDIKPEALSFLVFVLVFNFFRRWLLYLLAISITGSIVVIIVTSVLFIIGLYDSIFNYSLAKVKESKMQLYLVVMDTLFISVFAIYLFAF</sequence>
<feature type="transmembrane region" description="Helical" evidence="1">
    <location>
        <begin position="72"/>
        <end position="94"/>
    </location>
</feature>
<keyword evidence="3" id="KW-1185">Reference proteome</keyword>
<proteinExistence type="predicted"/>
<organism evidence="2 3">
    <name type="scientific">Halalkalibacter wakoensis JCM 9140</name>
    <dbReference type="NCBI Taxonomy" id="1236970"/>
    <lineage>
        <taxon>Bacteria</taxon>
        <taxon>Bacillati</taxon>
        <taxon>Bacillota</taxon>
        <taxon>Bacilli</taxon>
        <taxon>Bacillales</taxon>
        <taxon>Bacillaceae</taxon>
        <taxon>Halalkalibacter</taxon>
    </lineage>
</organism>
<dbReference type="EMBL" id="BAUT01000063">
    <property type="protein sequence ID" value="GAE27756.1"/>
    <property type="molecule type" value="Genomic_DNA"/>
</dbReference>
<protein>
    <submittedName>
        <fullName evidence="2">Uncharacterized protein</fullName>
    </submittedName>
</protein>
<evidence type="ECO:0000313" key="3">
    <source>
        <dbReference type="Proteomes" id="UP000018890"/>
    </source>
</evidence>
<evidence type="ECO:0000256" key="1">
    <source>
        <dbReference type="SAM" id="Phobius"/>
    </source>
</evidence>
<dbReference type="Proteomes" id="UP000018890">
    <property type="component" value="Unassembled WGS sequence"/>
</dbReference>
<name>W4Q6R4_9BACI</name>
<gene>
    <name evidence="2" type="ORF">JCM9140_3913</name>
</gene>
<accession>W4Q6R4</accession>
<reference evidence="2" key="1">
    <citation type="journal article" date="2014" name="Genome Announc.">
        <title>Draft Genome Sequences of Three Alkaliphilic Bacillus Strains, Bacillus wakoensis JCM 9140T, Bacillus akibai JCM 9157T, and Bacillus hemicellulosilyticus JCM 9152T.</title>
        <authorList>
            <person name="Yuki M."/>
            <person name="Oshima K."/>
            <person name="Suda W."/>
            <person name="Oshida Y."/>
            <person name="Kitamura K."/>
            <person name="Iida T."/>
            <person name="Hattori M."/>
            <person name="Ohkuma M."/>
        </authorList>
    </citation>
    <scope>NUCLEOTIDE SEQUENCE [LARGE SCALE GENOMIC DNA]</scope>
    <source>
        <strain evidence="2">JCM 9140</strain>
    </source>
</reference>
<keyword evidence="1" id="KW-0812">Transmembrane</keyword>
<evidence type="ECO:0000313" key="2">
    <source>
        <dbReference type="EMBL" id="GAE27756.1"/>
    </source>
</evidence>
<feature type="transmembrane region" description="Helical" evidence="1">
    <location>
        <begin position="12"/>
        <end position="29"/>
    </location>
</feature>
<feature type="transmembrane region" description="Helical" evidence="1">
    <location>
        <begin position="115"/>
        <end position="134"/>
    </location>
</feature>
<keyword evidence="1" id="KW-1133">Transmembrane helix</keyword>